<feature type="region of interest" description="Disordered" evidence="1">
    <location>
        <begin position="123"/>
        <end position="142"/>
    </location>
</feature>
<evidence type="ECO:0000256" key="2">
    <source>
        <dbReference type="SAM" id="SignalP"/>
    </source>
</evidence>
<evidence type="ECO:0000256" key="1">
    <source>
        <dbReference type="SAM" id="MobiDB-lite"/>
    </source>
</evidence>
<keyword evidence="2" id="KW-0732">Signal</keyword>
<evidence type="ECO:0000313" key="4">
    <source>
        <dbReference type="Proteomes" id="UP001203058"/>
    </source>
</evidence>
<protein>
    <recommendedName>
        <fullName evidence="5">L,D-transpeptidase</fullName>
    </recommendedName>
</protein>
<name>A0ABS9VNN5_9SPHN</name>
<dbReference type="RefSeq" id="WP_241447375.1">
    <property type="nucleotide sequence ID" value="NZ_JAKZHW010000001.1"/>
</dbReference>
<evidence type="ECO:0000313" key="3">
    <source>
        <dbReference type="EMBL" id="MCH8616582.1"/>
    </source>
</evidence>
<dbReference type="Proteomes" id="UP001203058">
    <property type="component" value="Unassembled WGS sequence"/>
</dbReference>
<sequence>MRLRATAFLAAVAAANVGLCSASAAQPVDMGPPVDTLAPLPASASVSSPELPQVDPLAPLADADAKPDGPSAEAVQIINWVLASRDNGEVPFMVIDKVAAEVFVFDAKGEFVGKTAALVGSAVGDDSSPGVGDRELSNIAPEDRTTPAGRFVAKFGHAYGNQKVLWVDYHTSISMHPVITSNKKEHRRQRLESVTPDDNRITYGCINVPRKFYRSVVEPLFTGTSGVVYILPETRPLQEVFLAFNARLTPARAPGSF</sequence>
<feature type="chain" id="PRO_5045915772" description="L,D-transpeptidase" evidence="2">
    <location>
        <begin position="25"/>
        <end position="257"/>
    </location>
</feature>
<comment type="caution">
    <text evidence="3">The sequence shown here is derived from an EMBL/GenBank/DDBJ whole genome shotgun (WGS) entry which is preliminary data.</text>
</comment>
<dbReference type="EMBL" id="JAKZHW010000001">
    <property type="protein sequence ID" value="MCH8616582.1"/>
    <property type="molecule type" value="Genomic_DNA"/>
</dbReference>
<reference evidence="3 4" key="1">
    <citation type="submission" date="2022-03" db="EMBL/GenBank/DDBJ databases">
        <authorList>
            <person name="Jo J.-H."/>
            <person name="Im W.-T."/>
        </authorList>
    </citation>
    <scope>NUCLEOTIDE SEQUENCE [LARGE SCALE GENOMIC DNA]</scope>
    <source>
        <strain evidence="3 4">SM33</strain>
    </source>
</reference>
<keyword evidence="4" id="KW-1185">Reference proteome</keyword>
<organism evidence="3 4">
    <name type="scientific">Sphingomonas telluris</name>
    <dbReference type="NCBI Taxonomy" id="2907998"/>
    <lineage>
        <taxon>Bacteria</taxon>
        <taxon>Pseudomonadati</taxon>
        <taxon>Pseudomonadota</taxon>
        <taxon>Alphaproteobacteria</taxon>
        <taxon>Sphingomonadales</taxon>
        <taxon>Sphingomonadaceae</taxon>
        <taxon>Sphingomonas</taxon>
    </lineage>
</organism>
<gene>
    <name evidence="3" type="ORF">LZ016_10780</name>
</gene>
<proteinExistence type="predicted"/>
<feature type="signal peptide" evidence="2">
    <location>
        <begin position="1"/>
        <end position="24"/>
    </location>
</feature>
<accession>A0ABS9VNN5</accession>
<evidence type="ECO:0008006" key="5">
    <source>
        <dbReference type="Google" id="ProtNLM"/>
    </source>
</evidence>
<feature type="compositionally biased region" description="Basic and acidic residues" evidence="1">
    <location>
        <begin position="132"/>
        <end position="142"/>
    </location>
</feature>